<dbReference type="eggNOG" id="COG2357">
    <property type="taxonomic scope" value="Bacteria"/>
</dbReference>
<dbReference type="Gene3D" id="3.30.460.10">
    <property type="entry name" value="Beta Polymerase, domain 2"/>
    <property type="match status" value="1"/>
</dbReference>
<dbReference type="UniPathway" id="UPA00908">
    <property type="reaction ID" value="UER00884"/>
</dbReference>
<dbReference type="InterPro" id="IPR052366">
    <property type="entry name" value="GTP_Pyrophosphokinase"/>
</dbReference>
<gene>
    <name evidence="3" type="ORF">SAMN04487834_104912</name>
</gene>
<organism evidence="3 4">
    <name type="scientific">Sharpea azabuensis</name>
    <dbReference type="NCBI Taxonomy" id="322505"/>
    <lineage>
        <taxon>Bacteria</taxon>
        <taxon>Bacillati</taxon>
        <taxon>Bacillota</taxon>
        <taxon>Erysipelotrichia</taxon>
        <taxon>Erysipelotrichales</taxon>
        <taxon>Coprobacillaceae</taxon>
        <taxon>Sharpea</taxon>
    </lineage>
</organism>
<evidence type="ECO:0000313" key="3">
    <source>
        <dbReference type="EMBL" id="SEJ05026.1"/>
    </source>
</evidence>
<dbReference type="InterPro" id="IPR007685">
    <property type="entry name" value="RelA_SpoT"/>
</dbReference>
<dbReference type="GO" id="GO:0015970">
    <property type="term" value="P:guanosine tetraphosphate biosynthetic process"/>
    <property type="evidence" value="ECO:0007669"/>
    <property type="project" value="UniProtKB-UniPathway"/>
</dbReference>
<reference evidence="4" key="1">
    <citation type="submission" date="2016-10" db="EMBL/GenBank/DDBJ databases">
        <authorList>
            <person name="Varghese N."/>
        </authorList>
    </citation>
    <scope>NUCLEOTIDE SEQUENCE [LARGE SCALE GENOMIC DNA]</scope>
    <source>
        <strain evidence="4">DSM 20406</strain>
    </source>
</reference>
<protein>
    <submittedName>
        <fullName evidence="3">PpGpp synthetase catalytic domain-containing protein (RelA/SpoT-type nucleotidyltranferase)</fullName>
    </submittedName>
</protein>
<dbReference type="CDD" id="cd05399">
    <property type="entry name" value="NT_Rel-Spo_like"/>
    <property type="match status" value="1"/>
</dbReference>
<dbReference type="Proteomes" id="UP000183028">
    <property type="component" value="Unassembled WGS sequence"/>
</dbReference>
<proteinExistence type="predicted"/>
<evidence type="ECO:0000256" key="1">
    <source>
        <dbReference type="ARBA" id="ARBA00004976"/>
    </source>
</evidence>
<name>A0A1H6VMW6_9FIRM</name>
<dbReference type="EMBL" id="FNYK01000049">
    <property type="protein sequence ID" value="SEJ05026.1"/>
    <property type="molecule type" value="Genomic_DNA"/>
</dbReference>
<accession>A0A1H6VMW6</accession>
<dbReference type="SUPFAM" id="SSF81301">
    <property type="entry name" value="Nucleotidyltransferase"/>
    <property type="match status" value="1"/>
</dbReference>
<comment type="pathway">
    <text evidence="1">Purine metabolism; ppGpp biosynthesis; ppGpp from GTP: step 1/2.</text>
</comment>
<dbReference type="SMART" id="SM00954">
    <property type="entry name" value="RelA_SpoT"/>
    <property type="match status" value="1"/>
</dbReference>
<dbReference type="OrthoDB" id="9789634at2"/>
<evidence type="ECO:0000313" key="4">
    <source>
        <dbReference type="Proteomes" id="UP000183028"/>
    </source>
</evidence>
<feature type="domain" description="RelA/SpoT" evidence="2">
    <location>
        <begin position="43"/>
        <end position="170"/>
    </location>
</feature>
<dbReference type="InterPro" id="IPR043519">
    <property type="entry name" value="NT_sf"/>
</dbReference>
<dbReference type="STRING" id="322505.SAMN04487836_13314"/>
<dbReference type="PANTHER" id="PTHR47837">
    <property type="entry name" value="GTP PYROPHOSPHOKINASE YJBM"/>
    <property type="match status" value="1"/>
</dbReference>
<evidence type="ECO:0000259" key="2">
    <source>
        <dbReference type="SMART" id="SM00954"/>
    </source>
</evidence>
<keyword evidence="4" id="KW-1185">Reference proteome</keyword>
<dbReference type="Gene3D" id="1.10.287.860">
    <property type="entry name" value="Nucleotidyltransferase"/>
    <property type="match status" value="1"/>
</dbReference>
<dbReference type="RefSeq" id="WP_074732490.1">
    <property type="nucleotide sequence ID" value="NZ_CADABK010000008.1"/>
</dbReference>
<dbReference type="PANTHER" id="PTHR47837:SF1">
    <property type="entry name" value="GTP PYROPHOSPHOKINASE YJBM"/>
    <property type="match status" value="1"/>
</dbReference>
<dbReference type="Pfam" id="PF04607">
    <property type="entry name" value="RelA_SpoT"/>
    <property type="match status" value="1"/>
</dbReference>
<sequence length="202" mass="23543">MSIYGEYLPALKEVMERIVGRIESFNEAYQKEHGEPLYEHLNYRIKSEESMLEKLERKHLEATTYNALVTLKDAIGLRIVTTFVDDVFEVVRLIKGLEFVNVVEEKDYISHAKENGYRSYHMIIQVTSHQKDVLGHQPGSFYVEIQIRTIAMDSWAALEHQMSYKKNIKNRELISSELKRVADELASCDLSMQTIRDLINRS</sequence>
<dbReference type="AlphaFoldDB" id="A0A1H6VMW6"/>